<evidence type="ECO:0000256" key="1">
    <source>
        <dbReference type="ARBA" id="ARBA00008007"/>
    </source>
</evidence>
<dbReference type="EMBL" id="FUXK01000004">
    <property type="protein sequence ID" value="SJZ55762.1"/>
    <property type="molecule type" value="Genomic_DNA"/>
</dbReference>
<comment type="similarity">
    <text evidence="1">Belongs to the ComF/GntX family.</text>
</comment>
<dbReference type="InterPro" id="IPR029057">
    <property type="entry name" value="PRTase-like"/>
</dbReference>
<dbReference type="InterPro" id="IPR051910">
    <property type="entry name" value="ComF/GntX_DNA_util-trans"/>
</dbReference>
<dbReference type="CDD" id="cd06223">
    <property type="entry name" value="PRTases_typeI"/>
    <property type="match status" value="1"/>
</dbReference>
<protein>
    <submittedName>
        <fullName evidence="2">ComF family protein</fullName>
    </submittedName>
</protein>
<dbReference type="SUPFAM" id="SSF53271">
    <property type="entry name" value="PRTase-like"/>
    <property type="match status" value="1"/>
</dbReference>
<dbReference type="RefSeq" id="WP_025069896.1">
    <property type="nucleotide sequence ID" value="NZ_FUXK01000004.1"/>
</dbReference>
<evidence type="ECO:0000313" key="2">
    <source>
        <dbReference type="EMBL" id="SJZ55762.1"/>
    </source>
</evidence>
<dbReference type="Gene3D" id="3.40.50.2020">
    <property type="match status" value="1"/>
</dbReference>
<gene>
    <name evidence="2" type="ORF">SAMN02745202_00451</name>
</gene>
<dbReference type="eggNOG" id="COG1040">
    <property type="taxonomic scope" value="Bacteria"/>
</dbReference>
<dbReference type="AlphaFoldDB" id="A0A1T4LM22"/>
<name>A0A1T4LM22_9BACT</name>
<dbReference type="PANTHER" id="PTHR47505:SF1">
    <property type="entry name" value="DNA UTILIZATION PROTEIN YHGH"/>
    <property type="match status" value="1"/>
</dbReference>
<dbReference type="STRING" id="28136.SAMN02745202_00451"/>
<evidence type="ECO:0000313" key="3">
    <source>
        <dbReference type="Proteomes" id="UP000190065"/>
    </source>
</evidence>
<organism evidence="2 3">
    <name type="scientific">Segatella oulorum</name>
    <dbReference type="NCBI Taxonomy" id="28136"/>
    <lineage>
        <taxon>Bacteria</taxon>
        <taxon>Pseudomonadati</taxon>
        <taxon>Bacteroidota</taxon>
        <taxon>Bacteroidia</taxon>
        <taxon>Bacteroidales</taxon>
        <taxon>Prevotellaceae</taxon>
        <taxon>Segatella</taxon>
    </lineage>
</organism>
<reference evidence="2 3" key="1">
    <citation type="submission" date="2017-02" db="EMBL/GenBank/DDBJ databases">
        <authorList>
            <person name="Peterson S.W."/>
        </authorList>
    </citation>
    <scope>NUCLEOTIDE SEQUENCE [LARGE SCALE GENOMIC DNA]</scope>
    <source>
        <strain evidence="2 3">ATCC 43324</strain>
    </source>
</reference>
<sequence>MNPLLSTPLHTVLQQLRALSNLLFPRYCAICGKRLTTNEIALCITCNWHLPRTYQHLTPRDNLLCRLYWRKVPIERAAAWFYYAAKSPASKAIYTMKYHHRAVIGEQLGYMMAKEMAPEGFFDGVDCLIPVPLTPARKRQRGYNQSRCIAEGVARITGIPILDKVLIRTHFAGSQTKADVQMRQKNVQHAFQLTRPQAIKGRHVLLIDDVVTTGATTLACAKALAEAEGVVISVLALGVVKE</sequence>
<accession>A0A1T4LM22</accession>
<proteinExistence type="inferred from homology"/>
<dbReference type="Proteomes" id="UP000190065">
    <property type="component" value="Unassembled WGS sequence"/>
</dbReference>
<dbReference type="InterPro" id="IPR000836">
    <property type="entry name" value="PRTase_dom"/>
</dbReference>
<dbReference type="PANTHER" id="PTHR47505">
    <property type="entry name" value="DNA UTILIZATION PROTEIN YHGH"/>
    <property type="match status" value="1"/>
</dbReference>